<dbReference type="EMBL" id="BAAABV010000028">
    <property type="protein sequence ID" value="GAA0319974.1"/>
    <property type="molecule type" value="Genomic_DNA"/>
</dbReference>
<comment type="caution">
    <text evidence="2">The sequence shown here is derived from an EMBL/GenBank/DDBJ whole genome shotgun (WGS) entry which is preliminary data.</text>
</comment>
<sequence length="189" mass="19771">MGTSETQTGGTPGGAPLTPAARPAPGEHPEPAGRPKGVPAPDRWRYARHLDRLAAAGAAGVKGEAGAVAAVLRDPDPVMAQSAVVTHLDRRAVRLAPGAAFRDWARALHSVLEGHAFPALRLREWTLLKAIAGGGSWSAAELKAASDWCQRTAVLSAAPDEALALLAASARTRRVRTTAARRLHRRATV</sequence>
<proteinExistence type="predicted"/>
<evidence type="ECO:0000313" key="3">
    <source>
        <dbReference type="Proteomes" id="UP001501867"/>
    </source>
</evidence>
<organism evidence="2 3">
    <name type="scientific">Streptomyces polychromogenes</name>
    <dbReference type="NCBI Taxonomy" id="67342"/>
    <lineage>
        <taxon>Bacteria</taxon>
        <taxon>Bacillati</taxon>
        <taxon>Actinomycetota</taxon>
        <taxon>Actinomycetes</taxon>
        <taxon>Kitasatosporales</taxon>
        <taxon>Streptomycetaceae</taxon>
        <taxon>Streptomyces</taxon>
    </lineage>
</organism>
<reference evidence="3" key="1">
    <citation type="journal article" date="2019" name="Int. J. Syst. Evol. Microbiol.">
        <title>The Global Catalogue of Microorganisms (GCM) 10K type strain sequencing project: providing services to taxonomists for standard genome sequencing and annotation.</title>
        <authorList>
            <consortium name="The Broad Institute Genomics Platform"/>
            <consortium name="The Broad Institute Genome Sequencing Center for Infectious Disease"/>
            <person name="Wu L."/>
            <person name="Ma J."/>
        </authorList>
    </citation>
    <scope>NUCLEOTIDE SEQUENCE [LARGE SCALE GENOMIC DNA]</scope>
    <source>
        <strain evidence="3">JCM 4505</strain>
    </source>
</reference>
<evidence type="ECO:0000313" key="2">
    <source>
        <dbReference type="EMBL" id="GAA0319974.1"/>
    </source>
</evidence>
<protein>
    <submittedName>
        <fullName evidence="2">Uncharacterized protein</fullName>
    </submittedName>
</protein>
<accession>A0ABP3FNQ9</accession>
<feature type="region of interest" description="Disordered" evidence="1">
    <location>
        <begin position="1"/>
        <end position="42"/>
    </location>
</feature>
<name>A0ABP3FNQ9_9ACTN</name>
<feature type="compositionally biased region" description="Low complexity" evidence="1">
    <location>
        <begin position="1"/>
        <end position="24"/>
    </location>
</feature>
<evidence type="ECO:0000256" key="1">
    <source>
        <dbReference type="SAM" id="MobiDB-lite"/>
    </source>
</evidence>
<dbReference type="RefSeq" id="WP_344168201.1">
    <property type="nucleotide sequence ID" value="NZ_BAAABV010000028.1"/>
</dbReference>
<keyword evidence="3" id="KW-1185">Reference proteome</keyword>
<gene>
    <name evidence="2" type="ORF">GCM10010302_68990</name>
</gene>
<dbReference type="Proteomes" id="UP001501867">
    <property type="component" value="Unassembled WGS sequence"/>
</dbReference>